<keyword evidence="12" id="KW-1185">Reference proteome</keyword>
<dbReference type="PANTHER" id="PTHR30353">
    <property type="entry name" value="INNER MEMBRANE PROTEIN DEDA-RELATED"/>
    <property type="match status" value="1"/>
</dbReference>
<proteinExistence type="inferred from homology"/>
<comment type="subcellular location">
    <subcellularLocation>
        <location evidence="1">Cell inner membrane</location>
        <topology evidence="1">Multi-pass membrane protein</topology>
    </subcellularLocation>
    <subcellularLocation>
        <location evidence="9">Cell membrane</location>
        <topology evidence="9">Multi-pass membrane protein</topology>
    </subcellularLocation>
</comment>
<keyword evidence="7 9" id="KW-0472">Membrane</keyword>
<evidence type="ECO:0000256" key="1">
    <source>
        <dbReference type="ARBA" id="ARBA00004429"/>
    </source>
</evidence>
<dbReference type="AlphaFoldDB" id="A0A097R389"/>
<gene>
    <name evidence="11" type="ORF">AT03_12845</name>
</gene>
<dbReference type="InterPro" id="IPR032818">
    <property type="entry name" value="DedA-like"/>
</dbReference>
<protein>
    <recommendedName>
        <fullName evidence="8">Inner membrane protein YghB</fullName>
    </recommendedName>
</protein>
<evidence type="ECO:0000256" key="8">
    <source>
        <dbReference type="ARBA" id="ARBA00040772"/>
    </source>
</evidence>
<dbReference type="eggNOG" id="COG0586">
    <property type="taxonomic scope" value="Bacteria"/>
</dbReference>
<evidence type="ECO:0000256" key="9">
    <source>
        <dbReference type="RuleBase" id="RU367016"/>
    </source>
</evidence>
<dbReference type="PATRIC" id="fig|1453496.5.peg.2613"/>
<feature type="domain" description="VTT" evidence="10">
    <location>
        <begin position="48"/>
        <end position="172"/>
    </location>
</feature>
<feature type="transmembrane region" description="Helical" evidence="9">
    <location>
        <begin position="192"/>
        <end position="212"/>
    </location>
</feature>
<evidence type="ECO:0000313" key="12">
    <source>
        <dbReference type="Proteomes" id="UP000029986"/>
    </source>
</evidence>
<comment type="similarity">
    <text evidence="2 9">Belongs to the DedA family.</text>
</comment>
<sequence>MEVIKEILHALWEQDFSVLSDPKMIWAIYGILFTTLLLENGLLPAAFLPGDSLLLLAGALIAKGVLPFFPTLSVLVIASSLGCWMSYIQGRWLGDTKLVQGWLVQLPAHYHQRAYHMFHKHGLVALLVGRFLAFVRTILPTIAGISGLKNARFQVFNWLSALLWVCSVTGVGLAISYIPFVKRHEDQVMTCLMILPIVLLVSGLVGTIVVVVRKKRQTPAQ</sequence>
<evidence type="ECO:0000256" key="7">
    <source>
        <dbReference type="ARBA" id="ARBA00023136"/>
    </source>
</evidence>
<feature type="transmembrane region" description="Helical" evidence="9">
    <location>
        <begin position="123"/>
        <end position="143"/>
    </location>
</feature>
<feature type="transmembrane region" description="Helical" evidence="9">
    <location>
        <begin position="26"/>
        <end position="48"/>
    </location>
</feature>
<evidence type="ECO:0000256" key="2">
    <source>
        <dbReference type="ARBA" id="ARBA00010792"/>
    </source>
</evidence>
<reference evidence="11 12" key="1">
    <citation type="journal article" date="2014" name="Gut Pathog.">
        <title>Gene clusters of Hafnia alvei strain FB1 important in survival and pathogenesis: a draft genome perspective.</title>
        <authorList>
            <person name="Tan J.Y."/>
            <person name="Yin W.F."/>
            <person name="Chan K.G."/>
        </authorList>
    </citation>
    <scope>NUCLEOTIDE SEQUENCE [LARGE SCALE GENOMIC DNA]</scope>
    <source>
        <strain evidence="11 12">FB1</strain>
    </source>
</reference>
<evidence type="ECO:0000313" key="11">
    <source>
        <dbReference type="EMBL" id="AIU73189.1"/>
    </source>
</evidence>
<accession>A0A097R389</accession>
<keyword evidence="5 9" id="KW-0812">Transmembrane</keyword>
<evidence type="ECO:0000256" key="3">
    <source>
        <dbReference type="ARBA" id="ARBA00022475"/>
    </source>
</evidence>
<dbReference type="Pfam" id="PF09335">
    <property type="entry name" value="VTT_dom"/>
    <property type="match status" value="1"/>
</dbReference>
<organism evidence="11 12">
    <name type="scientific">Hafnia alvei FB1</name>
    <dbReference type="NCBI Taxonomy" id="1453496"/>
    <lineage>
        <taxon>Bacteria</taxon>
        <taxon>Pseudomonadati</taxon>
        <taxon>Pseudomonadota</taxon>
        <taxon>Gammaproteobacteria</taxon>
        <taxon>Enterobacterales</taxon>
        <taxon>Hafniaceae</taxon>
        <taxon>Hafnia</taxon>
    </lineage>
</organism>
<dbReference type="RefSeq" id="WP_025797145.1">
    <property type="nucleotide sequence ID" value="NZ_CP009706.1"/>
</dbReference>
<dbReference type="InterPro" id="IPR032816">
    <property type="entry name" value="VTT_dom"/>
</dbReference>
<evidence type="ECO:0000256" key="6">
    <source>
        <dbReference type="ARBA" id="ARBA00022989"/>
    </source>
</evidence>
<feature type="transmembrane region" description="Helical" evidence="9">
    <location>
        <begin position="155"/>
        <end position="180"/>
    </location>
</feature>
<dbReference type="GO" id="GO:0005886">
    <property type="term" value="C:plasma membrane"/>
    <property type="evidence" value="ECO:0007669"/>
    <property type="project" value="UniProtKB-SubCell"/>
</dbReference>
<feature type="transmembrane region" description="Helical" evidence="9">
    <location>
        <begin position="60"/>
        <end position="87"/>
    </location>
</feature>
<evidence type="ECO:0000259" key="10">
    <source>
        <dbReference type="Pfam" id="PF09335"/>
    </source>
</evidence>
<evidence type="ECO:0000256" key="4">
    <source>
        <dbReference type="ARBA" id="ARBA00022519"/>
    </source>
</evidence>
<dbReference type="OrthoDB" id="13976at2"/>
<keyword evidence="6 9" id="KW-1133">Transmembrane helix</keyword>
<dbReference type="Proteomes" id="UP000029986">
    <property type="component" value="Chromosome"/>
</dbReference>
<name>A0A097R389_HAFAL</name>
<keyword evidence="4" id="KW-0997">Cell inner membrane</keyword>
<dbReference type="EMBL" id="CP009706">
    <property type="protein sequence ID" value="AIU73189.1"/>
    <property type="molecule type" value="Genomic_DNA"/>
</dbReference>
<dbReference type="PANTHER" id="PTHR30353:SF10">
    <property type="entry name" value="INNER MEMBRANE PROTEIN YGHB"/>
    <property type="match status" value="1"/>
</dbReference>
<dbReference type="KEGG" id="hav:AT03_12845"/>
<dbReference type="HOGENOM" id="CLU_044208_6_2_6"/>
<keyword evidence="3 9" id="KW-1003">Cell membrane</keyword>
<evidence type="ECO:0000256" key="5">
    <source>
        <dbReference type="ARBA" id="ARBA00022692"/>
    </source>
</evidence>
<dbReference type="GeneID" id="78449530"/>